<reference evidence="1" key="1">
    <citation type="journal article" date="2012" name="Proc. Natl. Acad. Sci. U.S.A.">
        <title>Antigenic diversity is generated by distinct evolutionary mechanisms in African trypanosome species.</title>
        <authorList>
            <person name="Jackson A.P."/>
            <person name="Berry A."/>
            <person name="Aslett M."/>
            <person name="Allison H.C."/>
            <person name="Burton P."/>
            <person name="Vavrova-Anderson J."/>
            <person name="Brown R."/>
            <person name="Browne H."/>
            <person name="Corton N."/>
            <person name="Hauser H."/>
            <person name="Gamble J."/>
            <person name="Gilderthorp R."/>
            <person name="Marcello L."/>
            <person name="McQuillan J."/>
            <person name="Otto T.D."/>
            <person name="Quail M.A."/>
            <person name="Sanders M.J."/>
            <person name="van Tonder A."/>
            <person name="Ginger M.L."/>
            <person name="Field M.C."/>
            <person name="Barry J.D."/>
            <person name="Hertz-Fowler C."/>
            <person name="Berriman M."/>
        </authorList>
    </citation>
    <scope>NUCLEOTIDE SEQUENCE</scope>
    <source>
        <strain evidence="1">Y486</strain>
    </source>
</reference>
<accession>G0TV34</accession>
<proteinExistence type="predicted"/>
<sequence>MGSVNSSPPVMNLANGGVVSVTFVTQTTFESQQNEERISVGVARYHLHATGTERQRNTAPFGAEECDGELRAPQPNKCLITPVLPQSTSDNEYEEACGVCFERPGDCCFVELWCCGNILCVDDAYHLARCPFCRSEPLVWEITK</sequence>
<dbReference type="VEuPathDB" id="TriTrypDB:TvY486_0500080"/>
<dbReference type="EMBL" id="HE573021">
    <property type="protein sequence ID" value="CCC47799.1"/>
    <property type="molecule type" value="Genomic_DNA"/>
</dbReference>
<name>G0TV34_TRYVY</name>
<gene>
    <name evidence="1" type="ORF">TVY486_0500080</name>
</gene>
<evidence type="ECO:0000313" key="1">
    <source>
        <dbReference type="EMBL" id="CCC47799.1"/>
    </source>
</evidence>
<dbReference type="AlphaFoldDB" id="G0TV34"/>
<organism evidence="1">
    <name type="scientific">Trypanosoma vivax (strain Y486)</name>
    <dbReference type="NCBI Taxonomy" id="1055687"/>
    <lineage>
        <taxon>Eukaryota</taxon>
        <taxon>Discoba</taxon>
        <taxon>Euglenozoa</taxon>
        <taxon>Kinetoplastea</taxon>
        <taxon>Metakinetoplastina</taxon>
        <taxon>Trypanosomatida</taxon>
        <taxon>Trypanosomatidae</taxon>
        <taxon>Trypanosoma</taxon>
        <taxon>Duttonella</taxon>
    </lineage>
</organism>
<protein>
    <submittedName>
        <fullName evidence="1">Uncharacterized protein</fullName>
    </submittedName>
</protein>